<keyword evidence="10" id="KW-1185">Reference proteome</keyword>
<evidence type="ECO:0000313" key="9">
    <source>
        <dbReference type="EMBL" id="EGF51223.1"/>
    </source>
</evidence>
<evidence type="ECO:0000256" key="7">
    <source>
        <dbReference type="ARBA" id="ARBA00023239"/>
    </source>
</evidence>
<dbReference type="InterPro" id="IPR013785">
    <property type="entry name" value="Aldolase_TIM"/>
</dbReference>
<evidence type="ECO:0000256" key="3">
    <source>
        <dbReference type="ARBA" id="ARBA00012043"/>
    </source>
</evidence>
<keyword evidence="7" id="KW-0456">Lyase</keyword>
<dbReference type="HOGENOM" id="CLU_2491227_0_0_10"/>
<dbReference type="eggNOG" id="COG0159">
    <property type="taxonomic scope" value="Bacteria"/>
</dbReference>
<proteinExistence type="predicted"/>
<keyword evidence="5" id="KW-0822">Tryptophan biosynthesis</keyword>
<protein>
    <recommendedName>
        <fullName evidence="3">tryptophan synthase</fullName>
        <ecNumber evidence="3">4.2.1.20</ecNumber>
    </recommendedName>
</protein>
<dbReference type="Gene3D" id="3.20.20.70">
    <property type="entry name" value="Aldolase class I"/>
    <property type="match status" value="1"/>
</dbReference>
<evidence type="ECO:0000256" key="1">
    <source>
        <dbReference type="ARBA" id="ARBA00004733"/>
    </source>
</evidence>
<dbReference type="UniPathway" id="UPA00035">
    <property type="reaction ID" value="UER00044"/>
</dbReference>
<dbReference type="PANTHER" id="PTHR43406">
    <property type="entry name" value="TRYPTOPHAN SYNTHASE, ALPHA CHAIN"/>
    <property type="match status" value="1"/>
</dbReference>
<evidence type="ECO:0000256" key="8">
    <source>
        <dbReference type="ARBA" id="ARBA00049047"/>
    </source>
</evidence>
<dbReference type="GO" id="GO:0004834">
    <property type="term" value="F:tryptophan synthase activity"/>
    <property type="evidence" value="ECO:0007669"/>
    <property type="project" value="UniProtKB-EC"/>
</dbReference>
<gene>
    <name evidence="9" type="ORF">HMPREF9446_03604</name>
</gene>
<evidence type="ECO:0000256" key="5">
    <source>
        <dbReference type="ARBA" id="ARBA00022822"/>
    </source>
</evidence>
<keyword evidence="6" id="KW-0057">Aromatic amino acid biosynthesis</keyword>
<evidence type="ECO:0000256" key="4">
    <source>
        <dbReference type="ARBA" id="ARBA00022605"/>
    </source>
</evidence>
<dbReference type="PANTHER" id="PTHR43406:SF1">
    <property type="entry name" value="TRYPTOPHAN SYNTHASE ALPHA CHAIN, CHLOROPLASTIC"/>
    <property type="match status" value="1"/>
</dbReference>
<comment type="catalytic activity">
    <reaction evidence="8">
        <text>(1S,2R)-1-C-(indol-3-yl)glycerol 3-phosphate + L-serine = D-glyceraldehyde 3-phosphate + L-tryptophan + H2O</text>
        <dbReference type="Rhea" id="RHEA:10532"/>
        <dbReference type="ChEBI" id="CHEBI:15377"/>
        <dbReference type="ChEBI" id="CHEBI:33384"/>
        <dbReference type="ChEBI" id="CHEBI:57912"/>
        <dbReference type="ChEBI" id="CHEBI:58866"/>
        <dbReference type="ChEBI" id="CHEBI:59776"/>
        <dbReference type="EC" id="4.2.1.20"/>
    </reaction>
</comment>
<comment type="pathway">
    <text evidence="1">Amino-acid biosynthesis; L-tryptophan biosynthesis; L-tryptophan from chorismate: step 5/5.</text>
</comment>
<comment type="caution">
    <text evidence="9">The sequence shown here is derived from an EMBL/GenBank/DDBJ whole genome shotgun (WGS) entry which is preliminary data.</text>
</comment>
<reference evidence="9 10" key="1">
    <citation type="submission" date="2011-02" db="EMBL/GenBank/DDBJ databases">
        <authorList>
            <person name="Weinstock G."/>
            <person name="Sodergren E."/>
            <person name="Clifton S."/>
            <person name="Fulton L."/>
            <person name="Fulton B."/>
            <person name="Courtney L."/>
            <person name="Fronick C."/>
            <person name="Harrison M."/>
            <person name="Strong C."/>
            <person name="Farmer C."/>
            <person name="Delahaunty K."/>
            <person name="Markovic C."/>
            <person name="Hall O."/>
            <person name="Minx P."/>
            <person name="Tomlinson C."/>
            <person name="Mitreva M."/>
            <person name="Hou S."/>
            <person name="Chen J."/>
            <person name="Wollam A."/>
            <person name="Pepin K.H."/>
            <person name="Johnson M."/>
            <person name="Bhonagiri V."/>
            <person name="Zhang X."/>
            <person name="Suruliraj S."/>
            <person name="Warren W."/>
            <person name="Chinwalla A."/>
            <person name="Mardis E.R."/>
            <person name="Wilson R.K."/>
        </authorList>
    </citation>
    <scope>NUCLEOTIDE SEQUENCE [LARGE SCALE GENOMIC DNA]</scope>
    <source>
        <strain evidence="9 10">YIT 12057</strain>
    </source>
</reference>
<dbReference type="InterPro" id="IPR002028">
    <property type="entry name" value="Trp_synthase_suA"/>
</dbReference>
<organism evidence="9 10">
    <name type="scientific">Bacteroides fluxus YIT 12057</name>
    <dbReference type="NCBI Taxonomy" id="763034"/>
    <lineage>
        <taxon>Bacteria</taxon>
        <taxon>Pseudomonadati</taxon>
        <taxon>Bacteroidota</taxon>
        <taxon>Bacteroidia</taxon>
        <taxon>Bacteroidales</taxon>
        <taxon>Bacteroidaceae</taxon>
        <taxon>Bacteroides</taxon>
    </lineage>
</organism>
<dbReference type="Pfam" id="PF00290">
    <property type="entry name" value="Trp_syntA"/>
    <property type="match status" value="1"/>
</dbReference>
<evidence type="ECO:0000256" key="6">
    <source>
        <dbReference type="ARBA" id="ARBA00023141"/>
    </source>
</evidence>
<dbReference type="GO" id="GO:0005829">
    <property type="term" value="C:cytosol"/>
    <property type="evidence" value="ECO:0007669"/>
    <property type="project" value="TreeGrafter"/>
</dbReference>
<name>F3PXV6_9BACE</name>
<evidence type="ECO:0000256" key="2">
    <source>
        <dbReference type="ARBA" id="ARBA00011270"/>
    </source>
</evidence>
<accession>F3PXV6</accession>
<dbReference type="AlphaFoldDB" id="F3PXV6"/>
<dbReference type="SUPFAM" id="SSF51366">
    <property type="entry name" value="Ribulose-phoshate binding barrel"/>
    <property type="match status" value="1"/>
</dbReference>
<comment type="subunit">
    <text evidence="2">Tetramer of two alpha and two beta chains.</text>
</comment>
<dbReference type="EMBL" id="AFBN01000100">
    <property type="protein sequence ID" value="EGF51223.1"/>
    <property type="molecule type" value="Genomic_DNA"/>
</dbReference>
<dbReference type="EC" id="4.2.1.20" evidence="3"/>
<sequence>MVSSAATTGAQKDFDIQKQAYFKKIQDMNLRNPLMVGFGISNKQTFDAACSNSSGAIIGSRFVTLLNEAGGNTEKAIKKLKEEIGR</sequence>
<dbReference type="STRING" id="763034.HMPREF9446_03604"/>
<evidence type="ECO:0000313" key="10">
    <source>
        <dbReference type="Proteomes" id="UP000003416"/>
    </source>
</evidence>
<keyword evidence="4" id="KW-0028">Amino-acid biosynthesis</keyword>
<dbReference type="Proteomes" id="UP000003416">
    <property type="component" value="Unassembled WGS sequence"/>
</dbReference>
<dbReference type="InterPro" id="IPR011060">
    <property type="entry name" value="RibuloseP-bd_barrel"/>
</dbReference>